<comment type="caution">
    <text evidence="4">The sequence shown here is derived from an EMBL/GenBank/DDBJ whole genome shotgun (WGS) entry which is preliminary data.</text>
</comment>
<dbReference type="AlphaFoldDB" id="T0I8B3"/>
<dbReference type="EMBL" id="ATHL01000152">
    <property type="protein sequence ID" value="EQB07915.1"/>
    <property type="molecule type" value="Genomic_DNA"/>
</dbReference>
<dbReference type="InterPro" id="IPR042047">
    <property type="entry name" value="SleB_dom1"/>
</dbReference>
<proteinExistence type="predicted"/>
<dbReference type="Proteomes" id="UP000015527">
    <property type="component" value="Unassembled WGS sequence"/>
</dbReference>
<feature type="signal peptide" evidence="2">
    <location>
        <begin position="1"/>
        <end position="15"/>
    </location>
</feature>
<dbReference type="GO" id="GO:0016787">
    <property type="term" value="F:hydrolase activity"/>
    <property type="evidence" value="ECO:0007669"/>
    <property type="project" value="InterPro"/>
</dbReference>
<name>T0I8B3_9SPHN</name>
<evidence type="ECO:0000256" key="1">
    <source>
        <dbReference type="SAM" id="MobiDB-lite"/>
    </source>
</evidence>
<evidence type="ECO:0000259" key="3">
    <source>
        <dbReference type="Pfam" id="PF07486"/>
    </source>
</evidence>
<dbReference type="PATRIC" id="fig|1096930.3.peg.4384"/>
<gene>
    <name evidence="4" type="ORF">L284_22280</name>
</gene>
<feature type="compositionally biased region" description="Low complexity" evidence="1">
    <location>
        <begin position="273"/>
        <end position="291"/>
    </location>
</feature>
<dbReference type="InterPro" id="IPR011105">
    <property type="entry name" value="Cell_wall_hydrolase_SleB"/>
</dbReference>
<dbReference type="eggNOG" id="COG3773">
    <property type="taxonomic scope" value="Bacteria"/>
</dbReference>
<feature type="region of interest" description="Disordered" evidence="1">
    <location>
        <begin position="273"/>
        <end position="299"/>
    </location>
</feature>
<organism evidence="4 5">
    <name type="scientific">Novosphingobium lindaniclasticum LE124</name>
    <dbReference type="NCBI Taxonomy" id="1096930"/>
    <lineage>
        <taxon>Bacteria</taxon>
        <taxon>Pseudomonadati</taxon>
        <taxon>Pseudomonadota</taxon>
        <taxon>Alphaproteobacteria</taxon>
        <taxon>Sphingomonadales</taxon>
        <taxon>Sphingomonadaceae</taxon>
        <taxon>Novosphingobium</taxon>
    </lineage>
</organism>
<feature type="chain" id="PRO_5012361880" description="Cell wall hydrolase SleB domain-containing protein" evidence="2">
    <location>
        <begin position="16"/>
        <end position="333"/>
    </location>
</feature>
<evidence type="ECO:0000313" key="4">
    <source>
        <dbReference type="EMBL" id="EQB07915.1"/>
    </source>
</evidence>
<reference evidence="4 5" key="1">
    <citation type="journal article" date="2013" name="Genome Announc.">
        <title>Genome Sequence of Novosphingobium lindaniclasticum LE124T, Isolated from a Hexachlorocyclohexane Dumpsite.</title>
        <authorList>
            <person name="Saxena A."/>
            <person name="Nayyar N."/>
            <person name="Sangwan N."/>
            <person name="Kumari R."/>
            <person name="Khurana J.P."/>
            <person name="Lal R."/>
        </authorList>
    </citation>
    <scope>NUCLEOTIDE SEQUENCE [LARGE SCALE GENOMIC DNA]</scope>
    <source>
        <strain evidence="4 5">LE124</strain>
    </source>
</reference>
<sequence>MSAAALLAIALPAFASPPFGEWEPFRLGEIAAPEPTVLPMPFEQPGGSFPGSAYYYLEAEKPVLGIGEGIHSDAEEGPVGPVARALRIDNSGVDRSRALQCLTAAIYYEAASEPDGGQRAVAQVVLNRLAHPAYPKTVCGVVYQGSERPTGCQFSFSCDGALARAPQRYFWQRAESVARAALSGAVYAPVGLATHYHTIQVNPYWAPSLHYLVTIGAHRFYAFNGAAGRSSSFRFAYAGGEPLAAPHRRDLSAASALATAALDPLAVQRAFAASAPTTPETAATPRQTPAPLYSTDVKERGGEDLYRARNLPEVTGVRPEYANSGRWIAQPTR</sequence>
<dbReference type="Pfam" id="PF07486">
    <property type="entry name" value="Hydrolase_2"/>
    <property type="match status" value="1"/>
</dbReference>
<protein>
    <recommendedName>
        <fullName evidence="3">Cell wall hydrolase SleB domain-containing protein</fullName>
    </recommendedName>
</protein>
<dbReference type="Gene3D" id="1.10.10.2520">
    <property type="entry name" value="Cell wall hydrolase SleB, domain 1"/>
    <property type="match status" value="1"/>
</dbReference>
<keyword evidence="5" id="KW-1185">Reference proteome</keyword>
<evidence type="ECO:0000256" key="2">
    <source>
        <dbReference type="SAM" id="SignalP"/>
    </source>
</evidence>
<keyword evidence="2" id="KW-0732">Signal</keyword>
<accession>T0I8B3</accession>
<feature type="domain" description="Cell wall hydrolase SleB" evidence="3">
    <location>
        <begin position="112"/>
        <end position="221"/>
    </location>
</feature>
<evidence type="ECO:0000313" key="5">
    <source>
        <dbReference type="Proteomes" id="UP000015527"/>
    </source>
</evidence>